<reference evidence="2" key="1">
    <citation type="journal article" date="2014" name="Nat. Genet.">
        <title>Genome of the human hookworm Necator americanus.</title>
        <authorList>
            <person name="Tang Y.T."/>
            <person name="Gao X."/>
            <person name="Rosa B.A."/>
            <person name="Abubucker S."/>
            <person name="Hallsworth-Pepin K."/>
            <person name="Martin J."/>
            <person name="Tyagi R."/>
            <person name="Heizer E."/>
            <person name="Zhang X."/>
            <person name="Bhonagiri-Palsikar V."/>
            <person name="Minx P."/>
            <person name="Warren W.C."/>
            <person name="Wang Q."/>
            <person name="Zhan B."/>
            <person name="Hotez P.J."/>
            <person name="Sternberg P.W."/>
            <person name="Dougall A."/>
            <person name="Gaze S.T."/>
            <person name="Mulvenna J."/>
            <person name="Sotillo J."/>
            <person name="Ranganathan S."/>
            <person name="Rabelo E.M."/>
            <person name="Wilson R.K."/>
            <person name="Felgner P.L."/>
            <person name="Bethony J."/>
            <person name="Hawdon J.M."/>
            <person name="Gasser R.B."/>
            <person name="Loukas A."/>
            <person name="Mitreva M."/>
        </authorList>
    </citation>
    <scope>NUCLEOTIDE SEQUENCE [LARGE SCALE GENOMIC DNA]</scope>
</reference>
<protein>
    <submittedName>
        <fullName evidence="1">Uncharacterized protein</fullName>
    </submittedName>
</protein>
<dbReference type="KEGG" id="nai:NECAME_09189"/>
<proteinExistence type="predicted"/>
<accession>W2TFU2</accession>
<dbReference type="EMBL" id="KI659093">
    <property type="protein sequence ID" value="ETN80459.1"/>
    <property type="molecule type" value="Genomic_DNA"/>
</dbReference>
<organism evidence="1 2">
    <name type="scientific">Necator americanus</name>
    <name type="common">Human hookworm</name>
    <dbReference type="NCBI Taxonomy" id="51031"/>
    <lineage>
        <taxon>Eukaryota</taxon>
        <taxon>Metazoa</taxon>
        <taxon>Ecdysozoa</taxon>
        <taxon>Nematoda</taxon>
        <taxon>Chromadorea</taxon>
        <taxon>Rhabditida</taxon>
        <taxon>Rhabditina</taxon>
        <taxon>Rhabditomorpha</taxon>
        <taxon>Strongyloidea</taxon>
        <taxon>Ancylostomatidae</taxon>
        <taxon>Bunostominae</taxon>
        <taxon>Necator</taxon>
    </lineage>
</organism>
<evidence type="ECO:0000313" key="1">
    <source>
        <dbReference type="EMBL" id="ETN80459.1"/>
    </source>
</evidence>
<dbReference type="AlphaFoldDB" id="W2TFU2"/>
<sequence length="62" mass="7597">MDFSTKKCAKHPIHQKRIFFWNFMIINYTTAYDMEYGNRNEIYYDLREKNSLRNKKCHAGKS</sequence>
<name>W2TFU2_NECAM</name>
<keyword evidence="2" id="KW-1185">Reference proteome</keyword>
<gene>
    <name evidence="1" type="ORF">NECAME_09189</name>
</gene>
<dbReference type="Proteomes" id="UP000053676">
    <property type="component" value="Unassembled WGS sequence"/>
</dbReference>
<evidence type="ECO:0000313" key="2">
    <source>
        <dbReference type="Proteomes" id="UP000053676"/>
    </source>
</evidence>